<dbReference type="STRING" id="33097.A0A150GQY0"/>
<evidence type="ECO:0008006" key="4">
    <source>
        <dbReference type="Google" id="ProtNLM"/>
    </source>
</evidence>
<dbReference type="PANTHER" id="PTHR40429">
    <property type="entry name" value="FLAGELLAR ASSOCIATED PROTEIN"/>
    <property type="match status" value="1"/>
</dbReference>
<gene>
    <name evidence="2" type="ORF">GPECTOR_10g823</name>
</gene>
<feature type="compositionally biased region" description="Basic and acidic residues" evidence="1">
    <location>
        <begin position="151"/>
        <end position="162"/>
    </location>
</feature>
<evidence type="ECO:0000313" key="3">
    <source>
        <dbReference type="Proteomes" id="UP000075714"/>
    </source>
</evidence>
<name>A0A150GQY0_GONPE</name>
<accession>A0A150GQY0</accession>
<keyword evidence="3" id="KW-1185">Reference proteome</keyword>
<dbReference type="Pfam" id="PF07004">
    <property type="entry name" value="SHIPPO-rpt"/>
    <property type="match status" value="1"/>
</dbReference>
<comment type="caution">
    <text evidence="2">The sequence shown here is derived from an EMBL/GenBank/DDBJ whole genome shotgun (WGS) entry which is preliminary data.</text>
</comment>
<dbReference type="AlphaFoldDB" id="A0A150GQY0"/>
<feature type="compositionally biased region" description="Polar residues" evidence="1">
    <location>
        <begin position="1"/>
        <end position="14"/>
    </location>
</feature>
<dbReference type="InterPro" id="IPR010736">
    <property type="entry name" value="SHIPPO-rpt"/>
</dbReference>
<feature type="region of interest" description="Disordered" evidence="1">
    <location>
        <begin position="1"/>
        <end position="103"/>
    </location>
</feature>
<organism evidence="2 3">
    <name type="scientific">Gonium pectorale</name>
    <name type="common">Green alga</name>
    <dbReference type="NCBI Taxonomy" id="33097"/>
    <lineage>
        <taxon>Eukaryota</taxon>
        <taxon>Viridiplantae</taxon>
        <taxon>Chlorophyta</taxon>
        <taxon>core chlorophytes</taxon>
        <taxon>Chlorophyceae</taxon>
        <taxon>CS clade</taxon>
        <taxon>Chlamydomonadales</taxon>
        <taxon>Volvocaceae</taxon>
        <taxon>Gonium</taxon>
    </lineage>
</organism>
<dbReference type="OrthoDB" id="406368at2759"/>
<feature type="region of interest" description="Disordered" evidence="1">
    <location>
        <begin position="210"/>
        <end position="268"/>
    </location>
</feature>
<sequence>MDPGLSKNSKSQLYLSREQTKALPGNNSQGPVYKTYSAIGPQPESKYFSSSAPGFGSSDRAKSARTLSPGPGAYEVESGIGNQKESKRSTSPRAVFGSASRDQQSKVWLDEELMKTVGSKESPGPNIYKQPGAIGRMVDSKHTTAPTWRQGTDERFKDRSPSRDVPGAGTYKTFGAIGPQSLSQKKTLPSPKIGTGQRDAFKKIFISKDHEKSGFGENSPGPVTSNAVSSLGHQKLSIKSSAPSWGFGTQKRGKGIGKDTPGPGAYYA</sequence>
<dbReference type="Proteomes" id="UP000075714">
    <property type="component" value="Unassembled WGS sequence"/>
</dbReference>
<feature type="compositionally biased region" description="Polar residues" evidence="1">
    <location>
        <begin position="221"/>
        <end position="243"/>
    </location>
</feature>
<protein>
    <recommendedName>
        <fullName evidence="4">Flagellar associated protein</fullName>
    </recommendedName>
</protein>
<feature type="region of interest" description="Disordered" evidence="1">
    <location>
        <begin position="116"/>
        <end position="196"/>
    </location>
</feature>
<evidence type="ECO:0000256" key="1">
    <source>
        <dbReference type="SAM" id="MobiDB-lite"/>
    </source>
</evidence>
<reference evidence="3" key="1">
    <citation type="journal article" date="2016" name="Nat. Commun.">
        <title>The Gonium pectorale genome demonstrates co-option of cell cycle regulation during the evolution of multicellularity.</title>
        <authorList>
            <person name="Hanschen E.R."/>
            <person name="Marriage T.N."/>
            <person name="Ferris P.J."/>
            <person name="Hamaji T."/>
            <person name="Toyoda A."/>
            <person name="Fujiyama A."/>
            <person name="Neme R."/>
            <person name="Noguchi H."/>
            <person name="Minakuchi Y."/>
            <person name="Suzuki M."/>
            <person name="Kawai-Toyooka H."/>
            <person name="Smith D.R."/>
            <person name="Sparks H."/>
            <person name="Anderson J."/>
            <person name="Bakaric R."/>
            <person name="Luria V."/>
            <person name="Karger A."/>
            <person name="Kirschner M.W."/>
            <person name="Durand P.M."/>
            <person name="Michod R.E."/>
            <person name="Nozaki H."/>
            <person name="Olson B.J."/>
        </authorList>
    </citation>
    <scope>NUCLEOTIDE SEQUENCE [LARGE SCALE GENOMIC DNA]</scope>
    <source>
        <strain evidence="3">NIES-2863</strain>
    </source>
</reference>
<dbReference type="PANTHER" id="PTHR40429:SF1">
    <property type="entry name" value="FLAGELLAR ASSOCIATED PROTEIN"/>
    <property type="match status" value="1"/>
</dbReference>
<evidence type="ECO:0000313" key="2">
    <source>
        <dbReference type="EMBL" id="KXZ52193.1"/>
    </source>
</evidence>
<dbReference type="EMBL" id="LSYV01000011">
    <property type="protein sequence ID" value="KXZ52193.1"/>
    <property type="molecule type" value="Genomic_DNA"/>
</dbReference>
<proteinExistence type="predicted"/>